<dbReference type="AlphaFoldDB" id="A0A3P7S0X8"/>
<dbReference type="KEGG" id="cbar:PATL70BA_0702"/>
<dbReference type="EMBL" id="LR130778">
    <property type="protein sequence ID" value="VDN46569.1"/>
    <property type="molecule type" value="Genomic_DNA"/>
</dbReference>
<protein>
    <submittedName>
        <fullName evidence="1">Uncharacterized protein</fullName>
    </submittedName>
</protein>
<reference evidence="1 2" key="1">
    <citation type="submission" date="2018-09" db="EMBL/GenBank/DDBJ databases">
        <authorList>
            <person name="Postec A."/>
        </authorList>
    </citation>
    <scope>NUCLEOTIDE SEQUENCE [LARGE SCALE GENOMIC DNA]</scope>
    <source>
        <strain evidence="1">70B-A</strain>
    </source>
</reference>
<evidence type="ECO:0000313" key="2">
    <source>
        <dbReference type="Proteomes" id="UP000279029"/>
    </source>
</evidence>
<gene>
    <name evidence="1" type="ORF">PATL70BA_0702</name>
</gene>
<evidence type="ECO:0000313" key="1">
    <source>
        <dbReference type="EMBL" id="VDN46569.1"/>
    </source>
</evidence>
<accession>A0A3P7S0X8</accession>
<name>A0A3P7S0X8_9FIRM</name>
<dbReference type="Proteomes" id="UP000279029">
    <property type="component" value="Chromosome"/>
</dbReference>
<keyword evidence="2" id="KW-1185">Reference proteome</keyword>
<organism evidence="1 2">
    <name type="scientific">Petrocella atlantisensis</name>
    <dbReference type="NCBI Taxonomy" id="2173034"/>
    <lineage>
        <taxon>Bacteria</taxon>
        <taxon>Bacillati</taxon>
        <taxon>Bacillota</taxon>
        <taxon>Clostridia</taxon>
        <taxon>Lachnospirales</taxon>
        <taxon>Vallitaleaceae</taxon>
        <taxon>Petrocella</taxon>
    </lineage>
</organism>
<proteinExistence type="predicted"/>
<sequence length="42" mass="4782">MTTETLAIKGESLMKIGKMCRGLMSKSGYLLYDLLIPNFVWK</sequence>